<comment type="caution">
    <text evidence="10">The sequence shown here is derived from an EMBL/GenBank/DDBJ whole genome shotgun (WGS) entry which is preliminary data.</text>
</comment>
<dbReference type="InterPro" id="IPR050203">
    <property type="entry name" value="Trp-tRNA_synthetase"/>
</dbReference>
<dbReference type="SUPFAM" id="SSF52374">
    <property type="entry name" value="Nucleotidylyl transferase"/>
    <property type="match status" value="1"/>
</dbReference>
<dbReference type="GO" id="GO:0005737">
    <property type="term" value="C:cytoplasm"/>
    <property type="evidence" value="ECO:0007669"/>
    <property type="project" value="UniProtKB-SubCell"/>
</dbReference>
<dbReference type="InterPro" id="IPR014729">
    <property type="entry name" value="Rossmann-like_a/b/a_fold"/>
</dbReference>
<keyword evidence="3 8" id="KW-0547">Nucleotide-binding</keyword>
<gene>
    <name evidence="8" type="primary">trpS</name>
    <name evidence="10" type="ORF">A3J04_02810</name>
</gene>
<organism evidence="10 11">
    <name type="scientific">Candidatus Ryanbacteria bacterium RIFCSPLOWO2_02_FULL_47_14</name>
    <dbReference type="NCBI Taxonomy" id="1802129"/>
    <lineage>
        <taxon>Bacteria</taxon>
        <taxon>Candidatus Ryaniibacteriota</taxon>
    </lineage>
</organism>
<dbReference type="Proteomes" id="UP000177954">
    <property type="component" value="Unassembled WGS sequence"/>
</dbReference>
<comment type="subunit">
    <text evidence="8">Homodimer.</text>
</comment>
<protein>
    <recommendedName>
        <fullName evidence="8">Tryptophan--tRNA ligase</fullName>
        <ecNumber evidence="8">6.1.1.2</ecNumber>
    </recommendedName>
    <alternativeName>
        <fullName evidence="8">Tryptophanyl-tRNA synthetase</fullName>
        <shortName evidence="8">TrpRS</shortName>
    </alternativeName>
</protein>
<feature type="short sequence motif" description="'KMSKS' region" evidence="8">
    <location>
        <begin position="194"/>
        <end position="198"/>
    </location>
</feature>
<evidence type="ECO:0000256" key="8">
    <source>
        <dbReference type="HAMAP-Rule" id="MF_00140"/>
    </source>
</evidence>
<feature type="binding site" evidence="8">
    <location>
        <begin position="11"/>
        <end position="13"/>
    </location>
    <ligand>
        <name>ATP</name>
        <dbReference type="ChEBI" id="CHEBI:30616"/>
    </ligand>
</feature>
<dbReference type="PANTHER" id="PTHR43766:SF1">
    <property type="entry name" value="TRYPTOPHAN--TRNA LIGASE, MITOCHONDRIAL"/>
    <property type="match status" value="1"/>
</dbReference>
<feature type="binding site" evidence="8">
    <location>
        <begin position="19"/>
        <end position="20"/>
    </location>
    <ligand>
        <name>ATP</name>
        <dbReference type="ChEBI" id="CHEBI:30616"/>
    </ligand>
</feature>
<proteinExistence type="inferred from homology"/>
<evidence type="ECO:0000256" key="2">
    <source>
        <dbReference type="ARBA" id="ARBA00022598"/>
    </source>
</evidence>
<dbReference type="GO" id="GO:0004830">
    <property type="term" value="F:tryptophan-tRNA ligase activity"/>
    <property type="evidence" value="ECO:0007669"/>
    <property type="project" value="UniProtKB-UniRule"/>
</dbReference>
<keyword evidence="4 8" id="KW-0067">ATP-binding</keyword>
<evidence type="ECO:0000256" key="9">
    <source>
        <dbReference type="RuleBase" id="RU363036"/>
    </source>
</evidence>
<feature type="binding site" evidence="8">
    <location>
        <begin position="194"/>
        <end position="198"/>
    </location>
    <ligand>
        <name>ATP</name>
        <dbReference type="ChEBI" id="CHEBI:30616"/>
    </ligand>
</feature>
<feature type="binding site" evidence="8">
    <location>
        <begin position="147"/>
        <end position="149"/>
    </location>
    <ligand>
        <name>ATP</name>
        <dbReference type="ChEBI" id="CHEBI:30616"/>
    </ligand>
</feature>
<sequence>MPKQVLLTGMRPTSTLHVGNYFGALKPLIEYQKQYRTYLMVADIHALTTLEDTKDVRENTLKIVMLYLACGVDPKKVTLFVQSLVPEQTELATLFSMIVPKSMLELNPVYKEMLAENPKATNLGLLAYPVLQAADILAYKADFVPVGRDQLPHLELTREIARRFNTHFGKIFLEPKGLAGKELKILSLQDPAKKMSKSHGEQNHISLLDSPDQIRRKIKSAVTDSGKAIVYLPNEKPAISNLILLMHLASGESIKKIEQRFVGRGYAEFKEATASALVMFLEPIQIHYRKISRDKKAIERLLIDGSKKARAIAVKTLTEAKRNIGLLFSTD</sequence>
<dbReference type="InterPro" id="IPR024109">
    <property type="entry name" value="Trp-tRNA-ligase_bac-type"/>
</dbReference>
<dbReference type="InterPro" id="IPR002305">
    <property type="entry name" value="aa-tRNA-synth_Ic"/>
</dbReference>
<evidence type="ECO:0000256" key="6">
    <source>
        <dbReference type="ARBA" id="ARBA00023146"/>
    </source>
</evidence>
<evidence type="ECO:0000256" key="7">
    <source>
        <dbReference type="ARBA" id="ARBA00049929"/>
    </source>
</evidence>
<dbReference type="AlphaFoldDB" id="A0A1G2H2E3"/>
<dbReference type="STRING" id="1802129.A3J04_02810"/>
<dbReference type="PRINTS" id="PR01039">
    <property type="entry name" value="TRNASYNTHTRP"/>
</dbReference>
<dbReference type="InterPro" id="IPR002306">
    <property type="entry name" value="Trp-tRNA-ligase"/>
</dbReference>
<feature type="binding site" evidence="8">
    <location>
        <position position="135"/>
    </location>
    <ligand>
        <name>L-tryptophan</name>
        <dbReference type="ChEBI" id="CHEBI:57912"/>
    </ligand>
</feature>
<comment type="caution">
    <text evidence="8">Lacks conserved residue(s) required for the propagation of feature annotation.</text>
</comment>
<comment type="subcellular location">
    <subcellularLocation>
        <location evidence="8">Cytoplasm</location>
    </subcellularLocation>
</comment>
<dbReference type="NCBIfam" id="TIGR00233">
    <property type="entry name" value="trpS"/>
    <property type="match status" value="1"/>
</dbReference>
<evidence type="ECO:0000313" key="11">
    <source>
        <dbReference type="Proteomes" id="UP000177954"/>
    </source>
</evidence>
<comment type="similarity">
    <text evidence="1 8 9">Belongs to the class-I aminoacyl-tRNA synthetase family.</text>
</comment>
<reference evidence="10 11" key="1">
    <citation type="journal article" date="2016" name="Nat. Commun.">
        <title>Thousands of microbial genomes shed light on interconnected biogeochemical processes in an aquifer system.</title>
        <authorList>
            <person name="Anantharaman K."/>
            <person name="Brown C.T."/>
            <person name="Hug L.A."/>
            <person name="Sharon I."/>
            <person name="Castelle C.J."/>
            <person name="Probst A.J."/>
            <person name="Thomas B.C."/>
            <person name="Singh A."/>
            <person name="Wilkins M.J."/>
            <person name="Karaoz U."/>
            <person name="Brodie E.L."/>
            <person name="Williams K.H."/>
            <person name="Hubbard S.S."/>
            <person name="Banfield J.F."/>
        </authorList>
    </citation>
    <scope>NUCLEOTIDE SEQUENCE [LARGE SCALE GENOMIC DNA]</scope>
</reference>
<dbReference type="GO" id="GO:0006436">
    <property type="term" value="P:tryptophanyl-tRNA aminoacylation"/>
    <property type="evidence" value="ECO:0007669"/>
    <property type="project" value="UniProtKB-UniRule"/>
</dbReference>
<dbReference type="Gene3D" id="3.40.50.620">
    <property type="entry name" value="HUPs"/>
    <property type="match status" value="1"/>
</dbReference>
<evidence type="ECO:0000256" key="3">
    <source>
        <dbReference type="ARBA" id="ARBA00022741"/>
    </source>
</evidence>
<dbReference type="CDD" id="cd00806">
    <property type="entry name" value="TrpRS_core"/>
    <property type="match status" value="1"/>
</dbReference>
<evidence type="ECO:0000313" key="10">
    <source>
        <dbReference type="EMBL" id="OGZ56656.1"/>
    </source>
</evidence>
<comment type="function">
    <text evidence="8">Catalyzes the attachment of tryptophan to tRNA(Trp).</text>
</comment>
<dbReference type="HAMAP" id="MF_00140_B">
    <property type="entry name" value="Trp_tRNA_synth_B"/>
    <property type="match status" value="1"/>
</dbReference>
<keyword evidence="5 8" id="KW-0648">Protein biosynthesis</keyword>
<dbReference type="Pfam" id="PF00579">
    <property type="entry name" value="tRNA-synt_1b"/>
    <property type="match status" value="1"/>
</dbReference>
<keyword evidence="8" id="KW-0963">Cytoplasm</keyword>
<dbReference type="EC" id="6.1.1.2" evidence="8"/>
<name>A0A1G2H2E3_9BACT</name>
<keyword evidence="2 8" id="KW-0436">Ligase</keyword>
<dbReference type="Gene3D" id="1.10.240.10">
    <property type="entry name" value="Tyrosyl-Transfer RNA Synthetase"/>
    <property type="match status" value="1"/>
</dbReference>
<evidence type="ECO:0000256" key="1">
    <source>
        <dbReference type="ARBA" id="ARBA00005594"/>
    </source>
</evidence>
<evidence type="ECO:0000256" key="4">
    <source>
        <dbReference type="ARBA" id="ARBA00022840"/>
    </source>
</evidence>
<dbReference type="GO" id="GO:0005524">
    <property type="term" value="F:ATP binding"/>
    <property type="evidence" value="ECO:0007669"/>
    <property type="project" value="UniProtKB-UniRule"/>
</dbReference>
<feature type="binding site" evidence="8">
    <location>
        <position position="185"/>
    </location>
    <ligand>
        <name>ATP</name>
        <dbReference type="ChEBI" id="CHEBI:30616"/>
    </ligand>
</feature>
<evidence type="ECO:0000256" key="5">
    <source>
        <dbReference type="ARBA" id="ARBA00022917"/>
    </source>
</evidence>
<dbReference type="EMBL" id="MHNZ01000011">
    <property type="protein sequence ID" value="OGZ56656.1"/>
    <property type="molecule type" value="Genomic_DNA"/>
</dbReference>
<keyword evidence="6 8" id="KW-0030">Aminoacyl-tRNA synthetase</keyword>
<comment type="catalytic activity">
    <reaction evidence="7 8">
        <text>tRNA(Trp) + L-tryptophan + ATP = L-tryptophyl-tRNA(Trp) + AMP + diphosphate + H(+)</text>
        <dbReference type="Rhea" id="RHEA:24080"/>
        <dbReference type="Rhea" id="RHEA-COMP:9671"/>
        <dbReference type="Rhea" id="RHEA-COMP:9705"/>
        <dbReference type="ChEBI" id="CHEBI:15378"/>
        <dbReference type="ChEBI" id="CHEBI:30616"/>
        <dbReference type="ChEBI" id="CHEBI:33019"/>
        <dbReference type="ChEBI" id="CHEBI:57912"/>
        <dbReference type="ChEBI" id="CHEBI:78442"/>
        <dbReference type="ChEBI" id="CHEBI:78535"/>
        <dbReference type="ChEBI" id="CHEBI:456215"/>
        <dbReference type="EC" id="6.1.1.2"/>
    </reaction>
</comment>
<dbReference type="PANTHER" id="PTHR43766">
    <property type="entry name" value="TRYPTOPHAN--TRNA LIGASE, MITOCHONDRIAL"/>
    <property type="match status" value="1"/>
</dbReference>
<accession>A0A1G2H2E3</accession>